<name>A0ACB8S1K8_9AGAM</name>
<organism evidence="1 2">
    <name type="scientific">Auriscalpium vulgare</name>
    <dbReference type="NCBI Taxonomy" id="40419"/>
    <lineage>
        <taxon>Eukaryota</taxon>
        <taxon>Fungi</taxon>
        <taxon>Dikarya</taxon>
        <taxon>Basidiomycota</taxon>
        <taxon>Agaricomycotina</taxon>
        <taxon>Agaricomycetes</taxon>
        <taxon>Russulales</taxon>
        <taxon>Auriscalpiaceae</taxon>
        <taxon>Auriscalpium</taxon>
    </lineage>
</organism>
<protein>
    <submittedName>
        <fullName evidence="1">Uncharacterized protein</fullName>
    </submittedName>
</protein>
<evidence type="ECO:0000313" key="1">
    <source>
        <dbReference type="EMBL" id="KAI0049956.1"/>
    </source>
</evidence>
<gene>
    <name evidence="1" type="ORF">FA95DRAFT_1570917</name>
</gene>
<reference evidence="1" key="2">
    <citation type="journal article" date="2022" name="New Phytol.">
        <title>Evolutionary transition to the ectomycorrhizal habit in the genomes of a hyperdiverse lineage of mushroom-forming fungi.</title>
        <authorList>
            <person name="Looney B."/>
            <person name="Miyauchi S."/>
            <person name="Morin E."/>
            <person name="Drula E."/>
            <person name="Courty P.E."/>
            <person name="Kohler A."/>
            <person name="Kuo A."/>
            <person name="LaButti K."/>
            <person name="Pangilinan J."/>
            <person name="Lipzen A."/>
            <person name="Riley R."/>
            <person name="Andreopoulos W."/>
            <person name="He G."/>
            <person name="Johnson J."/>
            <person name="Nolan M."/>
            <person name="Tritt A."/>
            <person name="Barry K.W."/>
            <person name="Grigoriev I.V."/>
            <person name="Nagy L.G."/>
            <person name="Hibbett D."/>
            <person name="Henrissat B."/>
            <person name="Matheny P.B."/>
            <person name="Labbe J."/>
            <person name="Martin F.M."/>
        </authorList>
    </citation>
    <scope>NUCLEOTIDE SEQUENCE</scope>
    <source>
        <strain evidence="1">FP105234-sp</strain>
    </source>
</reference>
<dbReference type="Proteomes" id="UP000814033">
    <property type="component" value="Unassembled WGS sequence"/>
</dbReference>
<evidence type="ECO:0000313" key="2">
    <source>
        <dbReference type="Proteomes" id="UP000814033"/>
    </source>
</evidence>
<dbReference type="EMBL" id="MU275867">
    <property type="protein sequence ID" value="KAI0049956.1"/>
    <property type="molecule type" value="Genomic_DNA"/>
</dbReference>
<keyword evidence="2" id="KW-1185">Reference proteome</keyword>
<sequence length="447" mass="47136">MVSTARSLRRRGLSTGTKSSDSFEKRLQWSWDFSIAEVVTRGEFNETQSIGGTIRMQAGGETQAVARAQPNACTALSTRANIVLVPTTMRGISLCFVLAGLASAAEVYLSPPVSVAAQLSTAEASALVSRHLQLEQFEPSLDSQALPELFRQPFVGQGSRSGLLLSINEVDARDVISDAFKPSFSLPASSLTTSFSHLISTSLERAPHVYSHVYSEPAHPAPLPRLVDLFSIPSDATERFLSELAALVNFLETDADAPGDTFGAFELRGLGAIAAAHGRASEPYALAAESLRAALHSALHTERLNLALLTHAAGGLARRTPQQSPLPPDITPLPIGSDVQCFTSAEICSNSTSSCSGRGECAAASKLGRTCYVCSCAATKDSKGRTEYWAGSQCERKDVSSSFVLLAGTSIGLLVMVAGSVGLLASMGSMKLPSVLTGTIARDKKND</sequence>
<proteinExistence type="predicted"/>
<accession>A0ACB8S1K8</accession>
<reference evidence="1" key="1">
    <citation type="submission" date="2021-02" db="EMBL/GenBank/DDBJ databases">
        <authorList>
            <consortium name="DOE Joint Genome Institute"/>
            <person name="Ahrendt S."/>
            <person name="Looney B.P."/>
            <person name="Miyauchi S."/>
            <person name="Morin E."/>
            <person name="Drula E."/>
            <person name="Courty P.E."/>
            <person name="Chicoki N."/>
            <person name="Fauchery L."/>
            <person name="Kohler A."/>
            <person name="Kuo A."/>
            <person name="Labutti K."/>
            <person name="Pangilinan J."/>
            <person name="Lipzen A."/>
            <person name="Riley R."/>
            <person name="Andreopoulos W."/>
            <person name="He G."/>
            <person name="Johnson J."/>
            <person name="Barry K.W."/>
            <person name="Grigoriev I.V."/>
            <person name="Nagy L."/>
            <person name="Hibbett D."/>
            <person name="Henrissat B."/>
            <person name="Matheny P.B."/>
            <person name="Labbe J."/>
            <person name="Martin F."/>
        </authorList>
    </citation>
    <scope>NUCLEOTIDE SEQUENCE</scope>
    <source>
        <strain evidence="1">FP105234-sp</strain>
    </source>
</reference>
<comment type="caution">
    <text evidence="1">The sequence shown here is derived from an EMBL/GenBank/DDBJ whole genome shotgun (WGS) entry which is preliminary data.</text>
</comment>